<dbReference type="PANTHER" id="PTHR43833">
    <property type="entry name" value="POTASSIUM CHANNEL PROTEIN 2-RELATED-RELATED"/>
    <property type="match status" value="1"/>
</dbReference>
<dbReference type="GO" id="GO:0006813">
    <property type="term" value="P:potassium ion transport"/>
    <property type="evidence" value="ECO:0007669"/>
    <property type="project" value="InterPro"/>
</dbReference>
<dbReference type="InterPro" id="IPR036291">
    <property type="entry name" value="NAD(P)-bd_dom_sf"/>
</dbReference>
<evidence type="ECO:0000259" key="1">
    <source>
        <dbReference type="PROSITE" id="PS51201"/>
    </source>
</evidence>
<dbReference type="InterPro" id="IPR006037">
    <property type="entry name" value="RCK_C"/>
</dbReference>
<dbReference type="InterPro" id="IPR003148">
    <property type="entry name" value="RCK_N"/>
</dbReference>
<dbReference type="SUPFAM" id="SSF51735">
    <property type="entry name" value="NAD(P)-binding Rossmann-fold domains"/>
    <property type="match status" value="1"/>
</dbReference>
<organism evidence="2 3">
    <name type="scientific">Corynebacterium alimapuense</name>
    <dbReference type="NCBI Taxonomy" id="1576874"/>
    <lineage>
        <taxon>Bacteria</taxon>
        <taxon>Bacillati</taxon>
        <taxon>Actinomycetota</taxon>
        <taxon>Actinomycetes</taxon>
        <taxon>Mycobacteriales</taxon>
        <taxon>Corynebacteriaceae</taxon>
        <taxon>Corynebacterium</taxon>
    </lineage>
</organism>
<dbReference type="Gene3D" id="3.30.70.1450">
    <property type="entry name" value="Regulator of K+ conductance, C-terminal domain"/>
    <property type="match status" value="1"/>
</dbReference>
<dbReference type="InterPro" id="IPR036721">
    <property type="entry name" value="RCK_C_sf"/>
</dbReference>
<dbReference type="Proteomes" id="UP000266975">
    <property type="component" value="Unassembled WGS sequence"/>
</dbReference>
<dbReference type="EMBL" id="PTJO01000003">
    <property type="protein sequence ID" value="RNE49743.1"/>
    <property type="molecule type" value="Genomic_DNA"/>
</dbReference>
<dbReference type="OrthoDB" id="9776294at2"/>
<dbReference type="GO" id="GO:0008324">
    <property type="term" value="F:monoatomic cation transmembrane transporter activity"/>
    <property type="evidence" value="ECO:0007669"/>
    <property type="project" value="InterPro"/>
</dbReference>
<accession>A0A3M8K938</accession>
<dbReference type="AlphaFoldDB" id="A0A3M8K938"/>
<dbReference type="InterPro" id="IPR050721">
    <property type="entry name" value="Trk_Ktr_HKT_K-transport"/>
</dbReference>
<proteinExistence type="predicted"/>
<evidence type="ECO:0000313" key="3">
    <source>
        <dbReference type="Proteomes" id="UP000266975"/>
    </source>
</evidence>
<protein>
    <submittedName>
        <fullName evidence="2">Potassium transporter</fullName>
    </submittedName>
</protein>
<dbReference type="SUPFAM" id="SSF116726">
    <property type="entry name" value="TrkA C-terminal domain-like"/>
    <property type="match status" value="1"/>
</dbReference>
<evidence type="ECO:0000313" key="2">
    <source>
        <dbReference type="EMBL" id="RNE49743.1"/>
    </source>
</evidence>
<keyword evidence="3" id="KW-1185">Reference proteome</keyword>
<feature type="domain" description="RCK N-terminal" evidence="1">
    <location>
        <begin position="30"/>
        <end position="146"/>
    </location>
</feature>
<name>A0A3M8K938_9CORY</name>
<dbReference type="Pfam" id="PF02080">
    <property type="entry name" value="TrkA_C"/>
    <property type="match status" value="1"/>
</dbReference>
<sequence>MGANLIIQKRGPSLVNIFTRGKYREHKAANGPVFILGLGKFGQALGEELTASGVEVLGADRDPKIVQELSATFDHVVTADTTSPEVLQQIGVAEATRVVIGIGRHIEQSLLTASAVVDMGVPSIWAKADNQAHAKILGQIGVHHIIRPEADTGRRVAHMIGSQLQDYLEFERGFGVAKIAPPVRALDHTIEEVINPRGKSVQILAVRPREGHFRRAEMTDVLRAGDLIMVAGSIQDIEQFAAGE</sequence>
<dbReference type="Gene3D" id="3.40.50.720">
    <property type="entry name" value="NAD(P)-binding Rossmann-like Domain"/>
    <property type="match status" value="1"/>
</dbReference>
<dbReference type="Pfam" id="PF02254">
    <property type="entry name" value="TrkA_N"/>
    <property type="match status" value="1"/>
</dbReference>
<dbReference type="PANTHER" id="PTHR43833:SF7">
    <property type="entry name" value="KTR SYSTEM POTASSIUM UPTAKE PROTEIN C"/>
    <property type="match status" value="1"/>
</dbReference>
<gene>
    <name evidence="2" type="ORF">C5L39_02585</name>
</gene>
<comment type="caution">
    <text evidence="2">The sequence shown here is derived from an EMBL/GenBank/DDBJ whole genome shotgun (WGS) entry which is preliminary data.</text>
</comment>
<dbReference type="PROSITE" id="PS51201">
    <property type="entry name" value="RCK_N"/>
    <property type="match status" value="1"/>
</dbReference>
<reference evidence="2 3" key="1">
    <citation type="submission" date="2018-02" db="EMBL/GenBank/DDBJ databases">
        <title>Corynebacterium alimpuense sp. nov., a marine obligate actinomycete isolated from sediments of Valparaiso bay, Chile.</title>
        <authorList>
            <person name="Claverias F."/>
            <person name="Gonzales-Siles L."/>
            <person name="Salva-Serra F."/>
            <person name="Inganaes E."/>
            <person name="Molin K."/>
            <person name="Cumsille A."/>
            <person name="Undabarrena A."/>
            <person name="Couve E."/>
            <person name="Moore E.R.B."/>
            <person name="Gomila M."/>
            <person name="Camara B."/>
        </authorList>
    </citation>
    <scope>NUCLEOTIDE SEQUENCE [LARGE SCALE GENOMIC DNA]</scope>
    <source>
        <strain evidence="2 3">CCUG 69366</strain>
    </source>
</reference>